<evidence type="ECO:0000256" key="1">
    <source>
        <dbReference type="ARBA" id="ARBA00007606"/>
    </source>
</evidence>
<keyword evidence="3" id="KW-0812">Transmembrane</keyword>
<dbReference type="EMBL" id="QGKX02001621">
    <property type="protein sequence ID" value="KAF3502320.1"/>
    <property type="molecule type" value="Genomic_DNA"/>
</dbReference>
<evidence type="ECO:0000313" key="7">
    <source>
        <dbReference type="Proteomes" id="UP000712600"/>
    </source>
</evidence>
<sequence>MNMSCRINLLMVLVIIALINTETSLGRLVMEGSAGFLNGFRTLTNTKKHVYGQAFSEEPLPFKNSTNGISGASADQYLGMFNDTNNGKNSNHVIAVELDIHKDDEFGDIDDNHVGININGMRSTMSAPAGYYDQKGQFRNLSLISGNLLQLTVLYSKEDKQLNATGFSLEKRDSGKHCGGLVLLGQNALSFKLRRLSGEVMESRRVVWWCAVVLSVLRVSERDGPKFSPFPIYSVAGGERKPGVGVGGEVIRGSSVQIWCPWCLGFLSLHEDDFEGCLRRHKRGSSGGCVVVGAAVISCVTHGFWLRRMAYDMSFVFPLVVFPCLPGPRRSW</sequence>
<comment type="similarity">
    <text evidence="1">Belongs to the leguminous lectin family.</text>
</comment>
<dbReference type="PANTHER" id="PTHR32401">
    <property type="entry name" value="CONCANAVALIN A-LIKE LECTIN FAMILY PROTEIN"/>
    <property type="match status" value="1"/>
</dbReference>
<dbReference type="AlphaFoldDB" id="A0A8S9ND43"/>
<proteinExistence type="inferred from homology"/>
<evidence type="ECO:0000313" key="6">
    <source>
        <dbReference type="EMBL" id="KAF3502320.1"/>
    </source>
</evidence>
<evidence type="ECO:0000256" key="4">
    <source>
        <dbReference type="SAM" id="SignalP"/>
    </source>
</evidence>
<dbReference type="InterPro" id="IPR001220">
    <property type="entry name" value="Legume_lectin_dom"/>
</dbReference>
<dbReference type="Proteomes" id="UP000712600">
    <property type="component" value="Unassembled WGS sequence"/>
</dbReference>
<keyword evidence="2" id="KW-0430">Lectin</keyword>
<evidence type="ECO:0000256" key="2">
    <source>
        <dbReference type="ARBA" id="ARBA00022734"/>
    </source>
</evidence>
<organism evidence="6 7">
    <name type="scientific">Brassica cretica</name>
    <name type="common">Mustard</name>
    <dbReference type="NCBI Taxonomy" id="69181"/>
    <lineage>
        <taxon>Eukaryota</taxon>
        <taxon>Viridiplantae</taxon>
        <taxon>Streptophyta</taxon>
        <taxon>Embryophyta</taxon>
        <taxon>Tracheophyta</taxon>
        <taxon>Spermatophyta</taxon>
        <taxon>Magnoliopsida</taxon>
        <taxon>eudicotyledons</taxon>
        <taxon>Gunneridae</taxon>
        <taxon>Pentapetalae</taxon>
        <taxon>rosids</taxon>
        <taxon>malvids</taxon>
        <taxon>Brassicales</taxon>
        <taxon>Brassicaceae</taxon>
        <taxon>Brassiceae</taxon>
        <taxon>Brassica</taxon>
    </lineage>
</organism>
<dbReference type="PANTHER" id="PTHR32401:SF50">
    <property type="entry name" value="OS07G0133000 PROTEIN"/>
    <property type="match status" value="1"/>
</dbReference>
<accession>A0A8S9ND43</accession>
<evidence type="ECO:0000256" key="3">
    <source>
        <dbReference type="SAM" id="Phobius"/>
    </source>
</evidence>
<keyword evidence="3" id="KW-0472">Membrane</keyword>
<keyword evidence="3" id="KW-1133">Transmembrane helix</keyword>
<protein>
    <recommendedName>
        <fullName evidence="5">Legume lectin domain-containing protein</fullName>
    </recommendedName>
</protein>
<feature type="chain" id="PRO_5035810047" description="Legume lectin domain-containing protein" evidence="4">
    <location>
        <begin position="27"/>
        <end position="332"/>
    </location>
</feature>
<comment type="caution">
    <text evidence="6">The sequence shown here is derived from an EMBL/GenBank/DDBJ whole genome shotgun (WGS) entry which is preliminary data.</text>
</comment>
<dbReference type="GO" id="GO:0030246">
    <property type="term" value="F:carbohydrate binding"/>
    <property type="evidence" value="ECO:0007669"/>
    <property type="project" value="UniProtKB-KW"/>
</dbReference>
<feature type="domain" description="Legume lectin" evidence="5">
    <location>
        <begin position="69"/>
        <end position="171"/>
    </location>
</feature>
<dbReference type="InterPro" id="IPR050258">
    <property type="entry name" value="Leguminous_Lectin"/>
</dbReference>
<gene>
    <name evidence="6" type="ORF">F2Q69_00040512</name>
</gene>
<reference evidence="6" key="1">
    <citation type="submission" date="2019-12" db="EMBL/GenBank/DDBJ databases">
        <title>Genome sequencing and annotation of Brassica cretica.</title>
        <authorList>
            <person name="Studholme D.J."/>
            <person name="Sarris P."/>
        </authorList>
    </citation>
    <scope>NUCLEOTIDE SEQUENCE</scope>
    <source>
        <strain evidence="6">PFS-109/04</strain>
        <tissue evidence="6">Leaf</tissue>
    </source>
</reference>
<keyword evidence="4" id="KW-0732">Signal</keyword>
<name>A0A8S9ND43_BRACR</name>
<evidence type="ECO:0000259" key="5">
    <source>
        <dbReference type="Pfam" id="PF00139"/>
    </source>
</evidence>
<dbReference type="Gene3D" id="2.60.120.200">
    <property type="match status" value="1"/>
</dbReference>
<dbReference type="Pfam" id="PF00139">
    <property type="entry name" value="Lectin_legB"/>
    <property type="match status" value="1"/>
</dbReference>
<dbReference type="SUPFAM" id="SSF49899">
    <property type="entry name" value="Concanavalin A-like lectins/glucanases"/>
    <property type="match status" value="1"/>
</dbReference>
<feature type="signal peptide" evidence="4">
    <location>
        <begin position="1"/>
        <end position="26"/>
    </location>
</feature>
<dbReference type="InterPro" id="IPR013320">
    <property type="entry name" value="ConA-like_dom_sf"/>
</dbReference>
<feature type="transmembrane region" description="Helical" evidence="3">
    <location>
        <begin position="285"/>
        <end position="306"/>
    </location>
</feature>